<organism evidence="2 3">
    <name type="scientific">Adineta ricciae</name>
    <name type="common">Rotifer</name>
    <dbReference type="NCBI Taxonomy" id="249248"/>
    <lineage>
        <taxon>Eukaryota</taxon>
        <taxon>Metazoa</taxon>
        <taxon>Spiralia</taxon>
        <taxon>Gnathifera</taxon>
        <taxon>Rotifera</taxon>
        <taxon>Eurotatoria</taxon>
        <taxon>Bdelloidea</taxon>
        <taxon>Adinetida</taxon>
        <taxon>Adinetidae</taxon>
        <taxon>Adineta</taxon>
    </lineage>
</organism>
<feature type="compositionally biased region" description="Low complexity" evidence="1">
    <location>
        <begin position="41"/>
        <end position="50"/>
    </location>
</feature>
<protein>
    <submittedName>
        <fullName evidence="2">Uncharacterized protein</fullName>
    </submittedName>
</protein>
<dbReference type="Gene3D" id="1.10.10.10">
    <property type="entry name" value="Winged helix-like DNA-binding domain superfamily/Winged helix DNA-binding domain"/>
    <property type="match status" value="1"/>
</dbReference>
<dbReference type="EMBL" id="CAJNOJ010000006">
    <property type="protein sequence ID" value="CAF0754921.1"/>
    <property type="molecule type" value="Genomic_DNA"/>
</dbReference>
<evidence type="ECO:0000256" key="1">
    <source>
        <dbReference type="SAM" id="MobiDB-lite"/>
    </source>
</evidence>
<name>A0A813PX36_ADIRI</name>
<dbReference type="InterPro" id="IPR036388">
    <property type="entry name" value="WH-like_DNA-bd_sf"/>
</dbReference>
<proteinExistence type="predicted"/>
<evidence type="ECO:0000313" key="2">
    <source>
        <dbReference type="EMBL" id="CAF0754921.1"/>
    </source>
</evidence>
<dbReference type="Proteomes" id="UP000663852">
    <property type="component" value="Unassembled WGS sequence"/>
</dbReference>
<gene>
    <name evidence="2" type="ORF">EDS130_LOCUS2492</name>
</gene>
<feature type="compositionally biased region" description="Polar residues" evidence="1">
    <location>
        <begin position="56"/>
        <end position="66"/>
    </location>
</feature>
<comment type="caution">
    <text evidence="2">The sequence shown here is derived from an EMBL/GenBank/DDBJ whole genome shotgun (WGS) entry which is preliminary data.</text>
</comment>
<reference evidence="2" key="1">
    <citation type="submission" date="2021-02" db="EMBL/GenBank/DDBJ databases">
        <authorList>
            <person name="Nowell W R."/>
        </authorList>
    </citation>
    <scope>NUCLEOTIDE SEQUENCE</scope>
</reference>
<dbReference type="OrthoDB" id="10023212at2759"/>
<accession>A0A813PX36</accession>
<sequence length="323" mass="37050">MCVRTESMLTHNRSNTFKQQLSTDHDLTELSWLTRSDIFSRSSSSTKRPTPVLSRSFPTYGTNKSTEIPRHHQHHSSSTSLVDSSDSEQDNDSSSLNSSSERVTANFPDIVSPPHSALCFWILFAIEESRTRSLTLNEICDWIEQHIEQQQPSSLLHTSTSPISDEQLIRSTRLKSKVRYHMTKQISFFVKIIKDPVNGVKLRYPLWATDPSKRALLLDTLLTMNVRQLSLTTQYTMDIYERLCSERRQSLLRNTNDENSCPILLLNETKRDKIIHRLGSCEESNANNKRKKQRSKHDSSTMPTPSVEVVDAAMTLLLLRQTK</sequence>
<feature type="region of interest" description="Disordered" evidence="1">
    <location>
        <begin position="41"/>
        <end position="100"/>
    </location>
</feature>
<feature type="region of interest" description="Disordered" evidence="1">
    <location>
        <begin position="284"/>
        <end position="306"/>
    </location>
</feature>
<evidence type="ECO:0000313" key="3">
    <source>
        <dbReference type="Proteomes" id="UP000663852"/>
    </source>
</evidence>
<dbReference type="AlphaFoldDB" id="A0A813PX36"/>